<reference evidence="2 3" key="1">
    <citation type="submission" date="2016-10" db="EMBL/GenBank/DDBJ databases">
        <authorList>
            <person name="de Groot N.N."/>
        </authorList>
    </citation>
    <scope>NUCLEOTIDE SEQUENCE [LARGE SCALE GENOMIC DNA]</scope>
    <source>
        <strain evidence="2 3">DSM 10495</strain>
    </source>
</reference>
<dbReference type="Pfam" id="PF00248">
    <property type="entry name" value="Aldo_ket_red"/>
    <property type="match status" value="1"/>
</dbReference>
<dbReference type="PANTHER" id="PTHR43638">
    <property type="entry name" value="OXIDOREDUCTASE, ALDO/KETO REDUCTASE FAMILY PROTEIN"/>
    <property type="match status" value="1"/>
</dbReference>
<evidence type="ECO:0000313" key="3">
    <source>
        <dbReference type="Proteomes" id="UP000182652"/>
    </source>
</evidence>
<organism evidence="2 3">
    <name type="scientific">Arthrobacter woluwensis</name>
    <dbReference type="NCBI Taxonomy" id="156980"/>
    <lineage>
        <taxon>Bacteria</taxon>
        <taxon>Bacillati</taxon>
        <taxon>Actinomycetota</taxon>
        <taxon>Actinomycetes</taxon>
        <taxon>Micrococcales</taxon>
        <taxon>Micrococcaceae</taxon>
        <taxon>Arthrobacter</taxon>
    </lineage>
</organism>
<dbReference type="GO" id="GO:0016491">
    <property type="term" value="F:oxidoreductase activity"/>
    <property type="evidence" value="ECO:0007669"/>
    <property type="project" value="InterPro"/>
</dbReference>
<dbReference type="STRING" id="156980.SAMN04489745_1537"/>
<gene>
    <name evidence="2" type="ORF">SAMN04489745_1537</name>
</gene>
<feature type="domain" description="NADP-dependent oxidoreductase" evidence="1">
    <location>
        <begin position="18"/>
        <end position="264"/>
    </location>
</feature>
<dbReference type="Proteomes" id="UP000182652">
    <property type="component" value="Unassembled WGS sequence"/>
</dbReference>
<dbReference type="Gene3D" id="3.20.20.100">
    <property type="entry name" value="NADP-dependent oxidoreductase domain"/>
    <property type="match status" value="1"/>
</dbReference>
<evidence type="ECO:0000259" key="1">
    <source>
        <dbReference type="Pfam" id="PF00248"/>
    </source>
</evidence>
<dbReference type="CDD" id="cd19138">
    <property type="entry name" value="AKR_YeaE"/>
    <property type="match status" value="1"/>
</dbReference>
<proteinExistence type="predicted"/>
<dbReference type="RefSeq" id="WP_066210980.1">
    <property type="nucleotide sequence ID" value="NZ_FNSN01000003.1"/>
</dbReference>
<dbReference type="InterPro" id="IPR020471">
    <property type="entry name" value="AKR"/>
</dbReference>
<dbReference type="AlphaFoldDB" id="A0A1H4N487"/>
<dbReference type="InterPro" id="IPR036812">
    <property type="entry name" value="NAD(P)_OxRdtase_dom_sf"/>
</dbReference>
<accession>A0A1H4N487</accession>
<evidence type="ECO:0000313" key="2">
    <source>
        <dbReference type="EMBL" id="SEB89668.1"/>
    </source>
</evidence>
<sequence>MAALKTVTLSDGTVLPALGQGTWFVGDDPWRRDAEIATLREGIDLGLTLVDTAEMYGDGRSEDLVGEAIAPVRDRVYLVDKVLPCNASRRGTVQACERSLEVLGTDWIDLYLLHWPGSHPVEETVEGFEELIRRGLIGAWGISNFDADALDRFPSAPAVNQVLYNPSRRGPEFDLFPAQARLSSPVKTMAYSPIEQGRLLDDPTLGDIAEERGVSVAQVLLAWAIRSGDVIAIPKASTVEHVRDNAAAAGLELSAAELGRIDAAFPAPTRKVPLEML</sequence>
<keyword evidence="3" id="KW-1185">Reference proteome</keyword>
<name>A0A1H4N487_9MICC</name>
<dbReference type="PRINTS" id="PR00069">
    <property type="entry name" value="ALDKETRDTASE"/>
</dbReference>
<protein>
    <submittedName>
        <fullName evidence="2">Aldo/keto reductase</fullName>
    </submittedName>
</protein>
<dbReference type="PANTHER" id="PTHR43638:SF3">
    <property type="entry name" value="ALDEHYDE REDUCTASE"/>
    <property type="match status" value="1"/>
</dbReference>
<dbReference type="InterPro" id="IPR023210">
    <property type="entry name" value="NADP_OxRdtase_dom"/>
</dbReference>
<dbReference type="EMBL" id="FNSN01000003">
    <property type="protein sequence ID" value="SEB89668.1"/>
    <property type="molecule type" value="Genomic_DNA"/>
</dbReference>
<dbReference type="SUPFAM" id="SSF51430">
    <property type="entry name" value="NAD(P)-linked oxidoreductase"/>
    <property type="match status" value="1"/>
</dbReference>